<keyword evidence="3" id="KW-0808">Transferase</keyword>
<dbReference type="InterPro" id="IPR011712">
    <property type="entry name" value="Sig_transdc_His_kin_sub3_dim/P"/>
</dbReference>
<organism evidence="7 8">
    <name type="scientific">Peribacillus psychrosaccharolyticus</name>
    <name type="common">Bacillus psychrosaccharolyticus</name>
    <dbReference type="NCBI Taxonomy" id="1407"/>
    <lineage>
        <taxon>Bacteria</taxon>
        <taxon>Bacillati</taxon>
        <taxon>Bacillota</taxon>
        <taxon>Bacilli</taxon>
        <taxon>Bacillales</taxon>
        <taxon>Bacillaceae</taxon>
        <taxon>Peribacillus</taxon>
    </lineage>
</organism>
<evidence type="ECO:0000256" key="4">
    <source>
        <dbReference type="ARBA" id="ARBA00022777"/>
    </source>
</evidence>
<dbReference type="SUPFAM" id="SSF55781">
    <property type="entry name" value="GAF domain-like"/>
    <property type="match status" value="1"/>
</dbReference>
<dbReference type="Proteomes" id="UP000595254">
    <property type="component" value="Chromosome"/>
</dbReference>
<dbReference type="GO" id="GO:0000155">
    <property type="term" value="F:phosphorelay sensor kinase activity"/>
    <property type="evidence" value="ECO:0007669"/>
    <property type="project" value="InterPro"/>
</dbReference>
<dbReference type="InterPro" id="IPR050482">
    <property type="entry name" value="Sensor_HK_TwoCompSys"/>
</dbReference>
<protein>
    <recommendedName>
        <fullName evidence="2">histidine kinase</fullName>
        <ecNumber evidence="2">2.7.13.3</ecNumber>
    </recommendedName>
</protein>
<dbReference type="PANTHER" id="PTHR24421:SF40">
    <property type="entry name" value="SENSOR HISTIDINE KINASE YHCY"/>
    <property type="match status" value="1"/>
</dbReference>
<proteinExistence type="predicted"/>
<keyword evidence="4 7" id="KW-0418">Kinase</keyword>
<dbReference type="AlphaFoldDB" id="A0A974S0Y5"/>
<dbReference type="EC" id="2.7.13.3" evidence="2"/>
<dbReference type="PANTHER" id="PTHR24421">
    <property type="entry name" value="NITRATE/NITRITE SENSOR PROTEIN NARX-RELATED"/>
    <property type="match status" value="1"/>
</dbReference>
<dbReference type="InterPro" id="IPR029016">
    <property type="entry name" value="GAF-like_dom_sf"/>
</dbReference>
<evidence type="ECO:0000256" key="2">
    <source>
        <dbReference type="ARBA" id="ARBA00012438"/>
    </source>
</evidence>
<sequence>MNENKHLKELIVLKEISETLNAGTDLRITLKNVLSKLLDVTGFQTGWIFFVDAQGNQTLEASDTLPPALILNDYSPMCKGTCWCVDKFNHQKLNRASNIMECKRLEKAIDLKQGETYGLTHHASVPLTSGDEQFGILNIASQGKDYFRAEELALLESVAYQIGNSIKRIKLTEHMRELALIGERNRLAKDLHDSVQQLLFSVNLLARAGETENDCSKQRDILLNIQKITSQAQAEMKALIWQLRPEGLENGIVSALTAYGKTLGLEVTTSLTGVSVLPAHIEETLWRIGQEAFNNCKKHSGQTSVHLFIQLSSKRVEMTITDPGEGFSYNPSAVFPTLGLQSLRERTDEAGGEFTLTSSLGKGTSINVMIPF</sequence>
<gene>
    <name evidence="7" type="ORF">I6J18_03745</name>
</gene>
<dbReference type="SUPFAM" id="SSF55874">
    <property type="entry name" value="ATPase domain of HSP90 chaperone/DNA topoisomerase II/histidine kinase"/>
    <property type="match status" value="1"/>
</dbReference>
<dbReference type="CDD" id="cd16917">
    <property type="entry name" value="HATPase_UhpB-NarQ-NarX-like"/>
    <property type="match status" value="1"/>
</dbReference>
<dbReference type="Pfam" id="PF07730">
    <property type="entry name" value="HisKA_3"/>
    <property type="match status" value="1"/>
</dbReference>
<evidence type="ECO:0000256" key="1">
    <source>
        <dbReference type="ARBA" id="ARBA00000085"/>
    </source>
</evidence>
<dbReference type="InterPro" id="IPR036890">
    <property type="entry name" value="HATPase_C_sf"/>
</dbReference>
<dbReference type="Pfam" id="PF13185">
    <property type="entry name" value="GAF_2"/>
    <property type="match status" value="1"/>
</dbReference>
<dbReference type="RefSeq" id="WP_201647892.1">
    <property type="nucleotide sequence ID" value="NZ_CP068053.1"/>
</dbReference>
<dbReference type="EMBL" id="CP068053">
    <property type="protein sequence ID" value="QQT01029.1"/>
    <property type="molecule type" value="Genomic_DNA"/>
</dbReference>
<dbReference type="Gene3D" id="3.30.565.10">
    <property type="entry name" value="Histidine kinase-like ATPase, C-terminal domain"/>
    <property type="match status" value="1"/>
</dbReference>
<reference evidence="7 8" key="1">
    <citation type="submission" date="2021-01" db="EMBL/GenBank/DDBJ databases">
        <title>FDA dAtabase for Regulatory Grade micrObial Sequences (FDA-ARGOS): Supporting development and validation of Infectious Disease Dx tests.</title>
        <authorList>
            <person name="Nelson B."/>
            <person name="Plummer A."/>
            <person name="Tallon L."/>
            <person name="Sadzewicz L."/>
            <person name="Zhao X."/>
            <person name="Boylan J."/>
            <person name="Ott S."/>
            <person name="Bowen H."/>
            <person name="Vavikolanu K."/>
            <person name="Mehta A."/>
            <person name="Aluvathingal J."/>
            <person name="Nadendla S."/>
            <person name="Myers T."/>
            <person name="Yan Y."/>
            <person name="Sichtig H."/>
        </authorList>
    </citation>
    <scope>NUCLEOTIDE SEQUENCE [LARGE SCALE GENOMIC DNA]</scope>
    <source>
        <strain evidence="7 8">FDAARGOS_1161</strain>
    </source>
</reference>
<dbReference type="GO" id="GO:0046983">
    <property type="term" value="F:protein dimerization activity"/>
    <property type="evidence" value="ECO:0007669"/>
    <property type="project" value="InterPro"/>
</dbReference>
<evidence type="ECO:0000256" key="3">
    <source>
        <dbReference type="ARBA" id="ARBA00022679"/>
    </source>
</evidence>
<evidence type="ECO:0000259" key="6">
    <source>
        <dbReference type="SMART" id="SM00065"/>
    </source>
</evidence>
<keyword evidence="8" id="KW-1185">Reference proteome</keyword>
<feature type="domain" description="GAF" evidence="6">
    <location>
        <begin position="25"/>
        <end position="176"/>
    </location>
</feature>
<comment type="catalytic activity">
    <reaction evidence="1">
        <text>ATP + protein L-histidine = ADP + protein N-phospho-L-histidine.</text>
        <dbReference type="EC" id="2.7.13.3"/>
    </reaction>
</comment>
<dbReference type="Pfam" id="PF02518">
    <property type="entry name" value="HATPase_c"/>
    <property type="match status" value="1"/>
</dbReference>
<dbReference type="KEGG" id="ppsr:I6J18_03745"/>
<dbReference type="InterPro" id="IPR003594">
    <property type="entry name" value="HATPase_dom"/>
</dbReference>
<name>A0A974S0Y5_PERPY</name>
<keyword evidence="5" id="KW-0902">Two-component regulatory system</keyword>
<evidence type="ECO:0000313" key="8">
    <source>
        <dbReference type="Proteomes" id="UP000595254"/>
    </source>
</evidence>
<evidence type="ECO:0000256" key="5">
    <source>
        <dbReference type="ARBA" id="ARBA00023012"/>
    </source>
</evidence>
<dbReference type="GO" id="GO:0016020">
    <property type="term" value="C:membrane"/>
    <property type="evidence" value="ECO:0007669"/>
    <property type="project" value="InterPro"/>
</dbReference>
<dbReference type="Gene3D" id="3.30.450.40">
    <property type="match status" value="1"/>
</dbReference>
<dbReference type="Gene3D" id="1.20.5.1930">
    <property type="match status" value="1"/>
</dbReference>
<evidence type="ECO:0000313" key="7">
    <source>
        <dbReference type="EMBL" id="QQT01029.1"/>
    </source>
</evidence>
<dbReference type="SMART" id="SM00065">
    <property type="entry name" value="GAF"/>
    <property type="match status" value="1"/>
</dbReference>
<dbReference type="InterPro" id="IPR003018">
    <property type="entry name" value="GAF"/>
</dbReference>
<accession>A0A974S0Y5</accession>